<organism evidence="1 2">
    <name type="scientific">Cupriavidus pampae</name>
    <dbReference type="NCBI Taxonomy" id="659251"/>
    <lineage>
        <taxon>Bacteria</taxon>
        <taxon>Pseudomonadati</taxon>
        <taxon>Pseudomonadota</taxon>
        <taxon>Betaproteobacteria</taxon>
        <taxon>Burkholderiales</taxon>
        <taxon>Burkholderiaceae</taxon>
        <taxon>Cupriavidus</taxon>
    </lineage>
</organism>
<protein>
    <recommendedName>
        <fullName evidence="3">HIRAN domain-containing protein</fullName>
    </recommendedName>
</protein>
<keyword evidence="2" id="KW-1185">Reference proteome</keyword>
<comment type="caution">
    <text evidence="1">The sequence shown here is derived from an EMBL/GenBank/DDBJ whole genome shotgun (WGS) entry which is preliminary data.</text>
</comment>
<accession>A0ABM8XCT5</accession>
<name>A0ABM8XCT5_9BURK</name>
<reference evidence="1 2" key="1">
    <citation type="submission" date="2021-08" db="EMBL/GenBank/DDBJ databases">
        <authorList>
            <person name="Peeters C."/>
        </authorList>
    </citation>
    <scope>NUCLEOTIDE SEQUENCE [LARGE SCALE GENOMIC DNA]</scope>
    <source>
        <strain evidence="1 2">LMG 32289</strain>
    </source>
</reference>
<sequence>MKTVYISDRTRYADRPNERMVVARLDWDGERYLFSYTRGVKRSHFLLSWECQAKLYHAQGFKSLPPVLSIRRMNRSRPDLPQYLRWMGLDAPDEMAELAISGGIKATDYIETLPLPERTPDGRYLLQFFTRGLTQTNRPSLDAARRLSPGDRLRPVMDDSTGTYALFAEAGGDAPAVGYLPRLFTKDAGRLLERYGRDVQVEVQRVNPEAALSMVVLCTLTCPWPEGFEPFDGEDDFISLARPDAEDCTDERCVACRINRELLEEERLRSASAKIAQA</sequence>
<evidence type="ECO:0000313" key="1">
    <source>
        <dbReference type="EMBL" id="CAG9177914.1"/>
    </source>
</evidence>
<evidence type="ECO:0008006" key="3">
    <source>
        <dbReference type="Google" id="ProtNLM"/>
    </source>
</evidence>
<dbReference type="RefSeq" id="WP_223991311.1">
    <property type="nucleotide sequence ID" value="NZ_CAJZAG010000007.1"/>
</dbReference>
<proteinExistence type="predicted"/>
<dbReference type="EMBL" id="CAJZAG010000007">
    <property type="protein sequence ID" value="CAG9177914.1"/>
    <property type="molecule type" value="Genomic_DNA"/>
</dbReference>
<gene>
    <name evidence="1" type="ORF">LMG32289_03945</name>
</gene>
<dbReference type="Proteomes" id="UP000706525">
    <property type="component" value="Unassembled WGS sequence"/>
</dbReference>
<evidence type="ECO:0000313" key="2">
    <source>
        <dbReference type="Proteomes" id="UP000706525"/>
    </source>
</evidence>